<feature type="compositionally biased region" description="Polar residues" evidence="1">
    <location>
        <begin position="104"/>
        <end position="115"/>
    </location>
</feature>
<organism evidence="2 3">
    <name type="scientific">Plectus sambesii</name>
    <dbReference type="NCBI Taxonomy" id="2011161"/>
    <lineage>
        <taxon>Eukaryota</taxon>
        <taxon>Metazoa</taxon>
        <taxon>Ecdysozoa</taxon>
        <taxon>Nematoda</taxon>
        <taxon>Chromadorea</taxon>
        <taxon>Plectida</taxon>
        <taxon>Plectina</taxon>
        <taxon>Plectoidea</taxon>
        <taxon>Plectidae</taxon>
        <taxon>Plectus</taxon>
    </lineage>
</organism>
<protein>
    <submittedName>
        <fullName evidence="3">Uncharacterized protein</fullName>
    </submittedName>
</protein>
<sequence>MGSHASSAPLRQLLVRFGMWDCLTGGGALVGGRRQRASTTSDTASVDANSTVRTPLSYLACFSTSLATDAPPSVAECSRVCLGHFVGERVDRLEVAITADATDGRTSGVSVSNGSAPVMGRHRSYH</sequence>
<keyword evidence="2" id="KW-1185">Reference proteome</keyword>
<proteinExistence type="predicted"/>
<name>A0A914WFZ8_9BILA</name>
<dbReference type="WBParaSite" id="PSAMB.scaffold4119size15633.g23480.t1">
    <property type="protein sequence ID" value="PSAMB.scaffold4119size15633.g23480.t1"/>
    <property type="gene ID" value="PSAMB.scaffold4119size15633.g23480"/>
</dbReference>
<dbReference type="Proteomes" id="UP000887566">
    <property type="component" value="Unplaced"/>
</dbReference>
<dbReference type="AlphaFoldDB" id="A0A914WFZ8"/>
<evidence type="ECO:0000313" key="2">
    <source>
        <dbReference type="Proteomes" id="UP000887566"/>
    </source>
</evidence>
<evidence type="ECO:0000313" key="3">
    <source>
        <dbReference type="WBParaSite" id="PSAMB.scaffold4119size15633.g23480.t1"/>
    </source>
</evidence>
<reference evidence="3" key="1">
    <citation type="submission" date="2022-11" db="UniProtKB">
        <authorList>
            <consortium name="WormBaseParasite"/>
        </authorList>
    </citation>
    <scope>IDENTIFICATION</scope>
</reference>
<feature type="region of interest" description="Disordered" evidence="1">
    <location>
        <begin position="104"/>
        <end position="126"/>
    </location>
</feature>
<evidence type="ECO:0000256" key="1">
    <source>
        <dbReference type="SAM" id="MobiDB-lite"/>
    </source>
</evidence>
<accession>A0A914WFZ8</accession>